<evidence type="ECO:0000256" key="10">
    <source>
        <dbReference type="ARBA" id="ARBA00093415"/>
    </source>
</evidence>
<comment type="cofactor">
    <cofactor evidence="1">
        <name>Mn(2+)</name>
        <dbReference type="ChEBI" id="CHEBI:29035"/>
    </cofactor>
</comment>
<name>A0A6I9XR83_9SAUR</name>
<dbReference type="GO" id="GO:0046872">
    <property type="term" value="F:metal ion binding"/>
    <property type="evidence" value="ECO:0007669"/>
    <property type="project" value="UniProtKB-KW"/>
</dbReference>
<dbReference type="PANTHER" id="PTHR42904:SF1">
    <property type="entry name" value="NUCLEOSIDE DIPHOSPHATE-LINKED MOIETY X MOTIF 17"/>
    <property type="match status" value="1"/>
</dbReference>
<dbReference type="EC" id="3.6.1.62" evidence="8"/>
<evidence type="ECO:0000256" key="7">
    <source>
        <dbReference type="ARBA" id="ARBA00023211"/>
    </source>
</evidence>
<organism evidence="14 15">
    <name type="scientific">Thamnophis sirtalis</name>
    <dbReference type="NCBI Taxonomy" id="35019"/>
    <lineage>
        <taxon>Eukaryota</taxon>
        <taxon>Metazoa</taxon>
        <taxon>Chordata</taxon>
        <taxon>Craniata</taxon>
        <taxon>Vertebrata</taxon>
        <taxon>Euteleostomi</taxon>
        <taxon>Lepidosauria</taxon>
        <taxon>Squamata</taxon>
        <taxon>Bifurcata</taxon>
        <taxon>Unidentata</taxon>
        <taxon>Episquamata</taxon>
        <taxon>Toxicofera</taxon>
        <taxon>Serpentes</taxon>
        <taxon>Colubroidea</taxon>
        <taxon>Colubridae</taxon>
        <taxon>Natricinae</taxon>
        <taxon>Thamnophis</taxon>
    </lineage>
</organism>
<accession>A0A6I9XR83</accession>
<keyword evidence="14" id="KW-1185">Reference proteome</keyword>
<evidence type="ECO:0000256" key="12">
    <source>
        <dbReference type="ARBA" id="ARBA00093663"/>
    </source>
</evidence>
<dbReference type="GO" id="GO:0005777">
    <property type="term" value="C:peroxisome"/>
    <property type="evidence" value="ECO:0007669"/>
    <property type="project" value="TreeGrafter"/>
</dbReference>
<dbReference type="InterPro" id="IPR050241">
    <property type="entry name" value="NAD-cap_RNA_hydrolase_NudC"/>
</dbReference>
<comment type="similarity">
    <text evidence="3">Belongs to the Nudix hydrolase family.</text>
</comment>
<evidence type="ECO:0000256" key="8">
    <source>
        <dbReference type="ARBA" id="ARBA00026102"/>
    </source>
</evidence>
<keyword evidence="6" id="KW-0460">Magnesium</keyword>
<dbReference type="GO" id="GO:0019677">
    <property type="term" value="P:NAD+ catabolic process"/>
    <property type="evidence" value="ECO:0007669"/>
    <property type="project" value="TreeGrafter"/>
</dbReference>
<dbReference type="SUPFAM" id="SSF55811">
    <property type="entry name" value="Nudix"/>
    <property type="match status" value="1"/>
</dbReference>
<dbReference type="Proteomes" id="UP000504617">
    <property type="component" value="Unplaced"/>
</dbReference>
<dbReference type="Pfam" id="PF00293">
    <property type="entry name" value="NUDIX"/>
    <property type="match status" value="1"/>
</dbReference>
<feature type="domain" description="Nudix hydrolase" evidence="13">
    <location>
        <begin position="90"/>
        <end position="241"/>
    </location>
</feature>
<dbReference type="GO" id="GO:0006742">
    <property type="term" value="P:NADP+ catabolic process"/>
    <property type="evidence" value="ECO:0007669"/>
    <property type="project" value="TreeGrafter"/>
</dbReference>
<keyword evidence="4" id="KW-0479">Metal-binding</keyword>
<dbReference type="PANTHER" id="PTHR42904">
    <property type="entry name" value="NUDIX HYDROLASE, NUDC SUBFAMILY"/>
    <property type="match status" value="1"/>
</dbReference>
<dbReference type="CTD" id="200035"/>
<dbReference type="InterPro" id="IPR000086">
    <property type="entry name" value="NUDIX_hydrolase_dom"/>
</dbReference>
<evidence type="ECO:0000313" key="14">
    <source>
        <dbReference type="Proteomes" id="UP000504617"/>
    </source>
</evidence>
<reference evidence="15" key="1">
    <citation type="submission" date="2025-08" db="UniProtKB">
        <authorList>
            <consortium name="RefSeq"/>
        </authorList>
    </citation>
    <scope>IDENTIFICATION</scope>
    <source>
        <tissue evidence="15">Skeletal muscle</tissue>
    </source>
</reference>
<dbReference type="InterPro" id="IPR015797">
    <property type="entry name" value="NUDIX_hydrolase-like_dom_sf"/>
</dbReference>
<keyword evidence="5" id="KW-0378">Hydrolase</keyword>
<keyword evidence="7" id="KW-0464">Manganese</keyword>
<dbReference type="GO" id="GO:0140933">
    <property type="term" value="F:5'-(N(7)-methylguanosine 5'-triphospho)-[mRNA] hydrolase activity"/>
    <property type="evidence" value="ECO:0007669"/>
    <property type="project" value="UniProtKB-EC"/>
</dbReference>
<evidence type="ECO:0000256" key="3">
    <source>
        <dbReference type="ARBA" id="ARBA00005582"/>
    </source>
</evidence>
<protein>
    <recommendedName>
        <fullName evidence="11">m7GpppN-mRNA hydrolase NUDT17</fullName>
        <ecNumber evidence="8">3.6.1.62</ecNumber>
    </recommendedName>
    <alternativeName>
        <fullName evidence="12">Nucleoside diphosphate-linked moiety X motif 17</fullName>
    </alternativeName>
</protein>
<evidence type="ECO:0000256" key="9">
    <source>
        <dbReference type="ARBA" id="ARBA00093205"/>
    </source>
</evidence>
<dbReference type="GO" id="GO:0035529">
    <property type="term" value="F:NADH pyrophosphatase activity"/>
    <property type="evidence" value="ECO:0007669"/>
    <property type="project" value="TreeGrafter"/>
</dbReference>
<evidence type="ECO:0000313" key="15">
    <source>
        <dbReference type="RefSeq" id="XP_013918584.1"/>
    </source>
</evidence>
<evidence type="ECO:0000256" key="6">
    <source>
        <dbReference type="ARBA" id="ARBA00022842"/>
    </source>
</evidence>
<comment type="function">
    <text evidence="10">Acts as a decapping enzyme capable of hydrolyzing monomethylated capped RNAs (in vitro). Hydrolyzes monomethylated capped RNA after alpha and beta phosphates to form N(7)-methyl-GDP. Shows low activity towards unmethylated capped RNA.</text>
</comment>
<evidence type="ECO:0000256" key="2">
    <source>
        <dbReference type="ARBA" id="ARBA00001946"/>
    </source>
</evidence>
<dbReference type="OrthoDB" id="447842at2759"/>
<dbReference type="PROSITE" id="PS51462">
    <property type="entry name" value="NUDIX"/>
    <property type="match status" value="1"/>
</dbReference>
<evidence type="ECO:0000256" key="1">
    <source>
        <dbReference type="ARBA" id="ARBA00001936"/>
    </source>
</evidence>
<sequence length="296" mass="32707">MLAGRRVAVHVCRRGGFPQRARFEQSIVGHYCPPHEDAVVVHCALKPLQFLLSDREFPSSTGLLLKRPRFCPIKHLTPEQRASLPTETLRRGVDVGVAVLLESASGKVLLTRRTRTLSLFPNTWVPPGGHIDPEEELLDTGLREVQEETGLQLKDGGQFSWQLLALWESVYPPRLSQGLPQRHHIVVFLHLALRECHQELQARLKPNEAEVAAVAWLDRSTLASIAATEDGAEGETPGVGREAPPTVSIIELEKGSAKTLVIPTAAFLPTAQGENVERVSTGTRYALRQWLNKSSL</sequence>
<dbReference type="GeneID" id="106546272"/>
<dbReference type="RefSeq" id="XP_013918584.1">
    <property type="nucleotide sequence ID" value="XM_014063109.1"/>
</dbReference>
<evidence type="ECO:0000256" key="5">
    <source>
        <dbReference type="ARBA" id="ARBA00022801"/>
    </source>
</evidence>
<dbReference type="Gene3D" id="3.90.79.10">
    <property type="entry name" value="Nucleoside Triphosphate Pyrophosphohydrolase"/>
    <property type="match status" value="1"/>
</dbReference>
<comment type="cofactor">
    <cofactor evidence="2">
        <name>Mg(2+)</name>
        <dbReference type="ChEBI" id="CHEBI:18420"/>
    </cofactor>
</comment>
<proteinExistence type="inferred from homology"/>
<dbReference type="CDD" id="cd04694">
    <property type="entry name" value="NUDIX_Nudt17"/>
    <property type="match status" value="1"/>
</dbReference>
<evidence type="ECO:0000256" key="11">
    <source>
        <dbReference type="ARBA" id="ARBA00093621"/>
    </source>
</evidence>
<evidence type="ECO:0000259" key="13">
    <source>
        <dbReference type="PROSITE" id="PS51462"/>
    </source>
</evidence>
<dbReference type="AlphaFoldDB" id="A0A6I9XR83"/>
<dbReference type="InterPro" id="IPR033716">
    <property type="entry name" value="Nudt17_dom"/>
</dbReference>
<evidence type="ECO:0000256" key="4">
    <source>
        <dbReference type="ARBA" id="ARBA00022723"/>
    </source>
</evidence>
<dbReference type="GO" id="GO:0005829">
    <property type="term" value="C:cytosol"/>
    <property type="evidence" value="ECO:0007669"/>
    <property type="project" value="TreeGrafter"/>
</dbReference>
<dbReference type="FunFam" id="3.90.79.10:FF:000033">
    <property type="entry name" value="nucleoside diphosphate-linked moiety X motif 17 isoform X1"/>
    <property type="match status" value="1"/>
</dbReference>
<dbReference type="KEGG" id="tsr:106546272"/>
<comment type="catalytic activity">
    <reaction evidence="9">
        <text>a 5'-end (N(7)-methyl 5'-triphosphoguanosine)-ribonucleoside in mRNA + H2O = N(7)-methyl-GDP + a 5'-end phospho-ribonucleoside in mRNA + 2 H(+)</text>
        <dbReference type="Rhea" id="RHEA:67484"/>
        <dbReference type="Rhea" id="RHEA-COMP:15692"/>
        <dbReference type="Rhea" id="RHEA-COMP:17167"/>
        <dbReference type="ChEBI" id="CHEBI:15377"/>
        <dbReference type="ChEBI" id="CHEBI:15378"/>
        <dbReference type="ChEBI" id="CHEBI:63714"/>
        <dbReference type="ChEBI" id="CHEBI:138282"/>
        <dbReference type="ChEBI" id="CHEBI:156461"/>
        <dbReference type="EC" id="3.6.1.62"/>
    </reaction>
</comment>
<gene>
    <name evidence="15" type="primary">NUDT17</name>
</gene>